<gene>
    <name evidence="3" type="ORF">AACH11_08280</name>
</gene>
<organism evidence="3 4">
    <name type="scientific">Pseudaquabacterium rugosum</name>
    <dbReference type="NCBI Taxonomy" id="2984194"/>
    <lineage>
        <taxon>Bacteria</taxon>
        <taxon>Pseudomonadati</taxon>
        <taxon>Pseudomonadota</taxon>
        <taxon>Betaproteobacteria</taxon>
        <taxon>Burkholderiales</taxon>
        <taxon>Sphaerotilaceae</taxon>
        <taxon>Pseudaquabacterium</taxon>
    </lineage>
</organism>
<dbReference type="Pfam" id="PF05161">
    <property type="entry name" value="MOFRL"/>
    <property type="match status" value="1"/>
</dbReference>
<dbReference type="Pfam" id="PF13660">
    <property type="entry name" value="DUF4147"/>
    <property type="match status" value="1"/>
</dbReference>
<dbReference type="SUPFAM" id="SSF82544">
    <property type="entry name" value="GckA/TtuD-like"/>
    <property type="match status" value="1"/>
</dbReference>
<accession>A0ABU9B7V5</accession>
<dbReference type="Gene3D" id="3.40.1480.10">
    <property type="entry name" value="MOFRL domain"/>
    <property type="match status" value="1"/>
</dbReference>
<dbReference type="InterPro" id="IPR025286">
    <property type="entry name" value="MOFRL_assoc_dom"/>
</dbReference>
<dbReference type="InterPro" id="IPR037035">
    <property type="entry name" value="GK-like_C_sf"/>
</dbReference>
<dbReference type="InterPro" id="IPR007835">
    <property type="entry name" value="MOFRL"/>
</dbReference>
<evidence type="ECO:0000313" key="3">
    <source>
        <dbReference type="EMBL" id="MEK8025957.1"/>
    </source>
</evidence>
<dbReference type="InterPro" id="IPR038614">
    <property type="entry name" value="GK_N_sf"/>
</dbReference>
<dbReference type="EMBL" id="JBBUTF010000006">
    <property type="protein sequence ID" value="MEK8025957.1"/>
    <property type="molecule type" value="Genomic_DNA"/>
</dbReference>
<dbReference type="InterPro" id="IPR039760">
    <property type="entry name" value="MOFRL_protein"/>
</dbReference>
<sequence length="474" mass="50094">MKKIRNAPQIIDAGHAASRQLVLDIADATLQRLDSYERIKSIMRLEGDVLHIGQRHWNLREKRNIYLFGAGKACNHMAMAVDHVLGDRLTRGIAIVKVPEASDRFNKTEVFVGGHPLPNAEGHRASQEIIRVVEQAGPEDLFIVVISGGSSALMSCPREGITLQDEIDATDVLLKSGAGIYEVNAVRRHISALNGGMLAQRIQDVGAELIGIGISDAVATPATGDIGVPYTAYKSTPIGPDATTLDDARAVIVNFNLADRLPQRVVSYLRNAGPEAETPKAFPNNTYFLLNTLPDSCSYAKQACEALGLPALVLTSFLEGESRDAGTFMASLAREIQAYGNPIKPPCVLLSAGEVTTLIEDNAVIKGHGGPGQEMAASFAIAAAKAPGACLLSIDSEGTDGTTRVAGGITDSTSLKAATAKGINLHQALREHSCFEALDAIGATVFTGNTGTNLCDLNILYVPALVPVLEGAAK</sequence>
<comment type="caution">
    <text evidence="3">The sequence shown here is derived from an EMBL/GenBank/DDBJ whole genome shotgun (WGS) entry which is preliminary data.</text>
</comment>
<evidence type="ECO:0000313" key="4">
    <source>
        <dbReference type="Proteomes" id="UP001368500"/>
    </source>
</evidence>
<feature type="domain" description="MOFRL-associated" evidence="2">
    <location>
        <begin position="23"/>
        <end position="269"/>
    </location>
</feature>
<protein>
    <submittedName>
        <fullName evidence="3">DUF4147 domain-containing protein</fullName>
    </submittedName>
</protein>
<dbReference type="Proteomes" id="UP001368500">
    <property type="component" value="Unassembled WGS sequence"/>
</dbReference>
<dbReference type="RefSeq" id="WP_341373742.1">
    <property type="nucleotide sequence ID" value="NZ_JBBUTF010000006.1"/>
</dbReference>
<feature type="domain" description="MOFRL" evidence="1">
    <location>
        <begin position="347"/>
        <end position="456"/>
    </location>
</feature>
<proteinExistence type="predicted"/>
<evidence type="ECO:0000259" key="2">
    <source>
        <dbReference type="Pfam" id="PF13660"/>
    </source>
</evidence>
<dbReference type="PANTHER" id="PTHR12227:SF0">
    <property type="entry name" value="GLYCERATE KINASE"/>
    <property type="match status" value="1"/>
</dbReference>
<name>A0ABU9B7V5_9BURK</name>
<dbReference type="Gene3D" id="3.40.50.10180">
    <property type="entry name" value="Glycerate kinase, MOFRL-like N-terminal domain"/>
    <property type="match status" value="1"/>
</dbReference>
<evidence type="ECO:0000259" key="1">
    <source>
        <dbReference type="Pfam" id="PF05161"/>
    </source>
</evidence>
<dbReference type="PANTHER" id="PTHR12227">
    <property type="entry name" value="GLYCERATE KINASE"/>
    <property type="match status" value="1"/>
</dbReference>
<keyword evidence="4" id="KW-1185">Reference proteome</keyword>
<reference evidence="3 4" key="1">
    <citation type="submission" date="2024-04" db="EMBL/GenBank/DDBJ databases">
        <title>Novel species of the genus Ideonella isolated from streams.</title>
        <authorList>
            <person name="Lu H."/>
        </authorList>
    </citation>
    <scope>NUCLEOTIDE SEQUENCE [LARGE SCALE GENOMIC DNA]</scope>
    <source>
        <strain evidence="3 4">BYS139W</strain>
    </source>
</reference>